<dbReference type="PRINTS" id="PR00364">
    <property type="entry name" value="DISEASERSIST"/>
</dbReference>
<protein>
    <submittedName>
        <fullName evidence="2">Tetratricopeptide (TPR) repeat protein</fullName>
    </submittedName>
</protein>
<name>A0A7W7SYW6_9PSEU</name>
<organism evidence="2 3">
    <name type="scientific">Saccharothrix violaceirubra</name>
    <dbReference type="NCBI Taxonomy" id="413306"/>
    <lineage>
        <taxon>Bacteria</taxon>
        <taxon>Bacillati</taxon>
        <taxon>Actinomycetota</taxon>
        <taxon>Actinomycetes</taxon>
        <taxon>Pseudonocardiales</taxon>
        <taxon>Pseudonocardiaceae</taxon>
        <taxon>Saccharothrix</taxon>
    </lineage>
</organism>
<evidence type="ECO:0000313" key="2">
    <source>
        <dbReference type="EMBL" id="MBB4963508.1"/>
    </source>
</evidence>
<dbReference type="SMART" id="SM00028">
    <property type="entry name" value="TPR"/>
    <property type="match status" value="4"/>
</dbReference>
<comment type="caution">
    <text evidence="2">The sequence shown here is derived from an EMBL/GenBank/DDBJ whole genome shotgun (WGS) entry which is preliminary data.</text>
</comment>
<dbReference type="AlphaFoldDB" id="A0A7W7SYW6"/>
<dbReference type="Pfam" id="PF13424">
    <property type="entry name" value="TPR_12"/>
    <property type="match status" value="1"/>
</dbReference>
<dbReference type="InterPro" id="IPR002182">
    <property type="entry name" value="NB-ARC"/>
</dbReference>
<accession>A0A7W7SYW6</accession>
<dbReference type="PANTHER" id="PTHR47691">
    <property type="entry name" value="REGULATOR-RELATED"/>
    <property type="match status" value="1"/>
</dbReference>
<feature type="domain" description="NB-ARC" evidence="1">
    <location>
        <begin position="115"/>
        <end position="269"/>
    </location>
</feature>
<dbReference type="InterPro" id="IPR019734">
    <property type="entry name" value="TPR_rpt"/>
</dbReference>
<dbReference type="SUPFAM" id="SSF52540">
    <property type="entry name" value="P-loop containing nucleoside triphosphate hydrolases"/>
    <property type="match status" value="1"/>
</dbReference>
<dbReference type="Gene3D" id="1.25.40.10">
    <property type="entry name" value="Tetratricopeptide repeat domain"/>
    <property type="match status" value="1"/>
</dbReference>
<gene>
    <name evidence="2" type="ORF">F4559_000867</name>
</gene>
<dbReference type="PANTHER" id="PTHR47691:SF3">
    <property type="entry name" value="HTH-TYPE TRANSCRIPTIONAL REGULATOR RV0890C-RELATED"/>
    <property type="match status" value="1"/>
</dbReference>
<dbReference type="EMBL" id="JACHJS010000001">
    <property type="protein sequence ID" value="MBB4963508.1"/>
    <property type="molecule type" value="Genomic_DNA"/>
</dbReference>
<dbReference type="SUPFAM" id="SSF47413">
    <property type="entry name" value="lambda repressor-like DNA-binding domains"/>
    <property type="match status" value="1"/>
</dbReference>
<keyword evidence="3" id="KW-1185">Reference proteome</keyword>
<dbReference type="RefSeq" id="WP_184666274.1">
    <property type="nucleotide sequence ID" value="NZ_BAABAI010000008.1"/>
</dbReference>
<dbReference type="Gene3D" id="3.40.50.300">
    <property type="entry name" value="P-loop containing nucleotide triphosphate hydrolases"/>
    <property type="match status" value="1"/>
</dbReference>
<dbReference type="GO" id="GO:0043531">
    <property type="term" value="F:ADP binding"/>
    <property type="evidence" value="ECO:0007669"/>
    <property type="project" value="InterPro"/>
</dbReference>
<reference evidence="2 3" key="1">
    <citation type="submission" date="2020-08" db="EMBL/GenBank/DDBJ databases">
        <title>Sequencing the genomes of 1000 actinobacteria strains.</title>
        <authorList>
            <person name="Klenk H.-P."/>
        </authorList>
    </citation>
    <scope>NUCLEOTIDE SEQUENCE [LARGE SCALE GENOMIC DNA]</scope>
    <source>
        <strain evidence="2 3">DSM 45084</strain>
    </source>
</reference>
<dbReference type="InterPro" id="IPR010982">
    <property type="entry name" value="Lambda_DNA-bd_dom_sf"/>
</dbReference>
<sequence length="744" mass="81577">MGGRADDGTTRKPNPEIAELLRSLRGRMTLQALAERSHYSISHISNVERGWKVATENYLRTMDGVLDAGGRLLALLDDTTRPDTTRHRPSQLPPAPHVVGRDELLHNLDRFLDSHSTRTSAQVVALDGTAGVGKTAVAVAWAHHIAHRFTDGVLYLDMHGHSPNPKPVDAEQALFDLLQVLGTPQSSMPVGLDARSALLRTLLDGTRTLLVVDNVARTEQIRPLIPASTHCLVLTTSRQRLPGLTVHHDAHCVTVPPLDEPDAVNLIAEIAGADRVHAEPDAAVRIAHSCSSLPLAIRVAAERVAASRHLTLTALAAELSDDTRRLSVLSVGEPADAVRSVFSWSYDRLDASAARLFRLLSLHPGHEFGIDATAALTALSPADAEFGVDALVRAHLLVETAYRRYGFHDLLRAYAAERATTDEPEATSAQRRLLDWYLDSATTACTTLHPKNHDTPTMSRTEALDWLESEMDNLAAATACASRTGHNRVAFGLPKVLVDHLYWRNPWTTWFDALTTALHEARRVGNQDAAGWILRNLGNAYFASNRPGDARRRYAEALESHEDTGNLDEQKWCRIGLGKCASRTGDHTMADLHFATAQRLCEQTGDDKTKATATAYRGDVQRALGNHNAALTLLHQALDTFTTTNDTDSIVCTWAHIAAIHHDKGDLTTALARLQQAHTASLTAANPWTQADILHRLGELRLKTHDHPGCHEAWTQAIALFDHLDDPRAATIRTQLAALTEYRR</sequence>
<dbReference type="Pfam" id="PF00931">
    <property type="entry name" value="NB-ARC"/>
    <property type="match status" value="1"/>
</dbReference>
<dbReference type="GO" id="GO:0003677">
    <property type="term" value="F:DNA binding"/>
    <property type="evidence" value="ECO:0007669"/>
    <property type="project" value="InterPro"/>
</dbReference>
<dbReference type="Proteomes" id="UP000542674">
    <property type="component" value="Unassembled WGS sequence"/>
</dbReference>
<evidence type="ECO:0000259" key="1">
    <source>
        <dbReference type="Pfam" id="PF00931"/>
    </source>
</evidence>
<dbReference type="InterPro" id="IPR027417">
    <property type="entry name" value="P-loop_NTPase"/>
</dbReference>
<dbReference type="InterPro" id="IPR001387">
    <property type="entry name" value="Cro/C1-type_HTH"/>
</dbReference>
<dbReference type="CDD" id="cd00093">
    <property type="entry name" value="HTH_XRE"/>
    <property type="match status" value="1"/>
</dbReference>
<proteinExistence type="predicted"/>
<evidence type="ECO:0000313" key="3">
    <source>
        <dbReference type="Proteomes" id="UP000542674"/>
    </source>
</evidence>
<dbReference type="InterPro" id="IPR011990">
    <property type="entry name" value="TPR-like_helical_dom_sf"/>
</dbReference>
<dbReference type="SUPFAM" id="SSF48452">
    <property type="entry name" value="TPR-like"/>
    <property type="match status" value="1"/>
</dbReference>